<sequence length="86" mass="8398">MPCVCVVADGEASALDAEALGDGVAADGDVASEELVTGGGAAAGSDGPEQAESVIMAAAAAVRASGRLRVRKAMVMKGLLDVVVLR</sequence>
<comment type="caution">
    <text evidence="1">The sequence shown here is derived from an EMBL/GenBank/DDBJ whole genome shotgun (WGS) entry which is preliminary data.</text>
</comment>
<organism evidence="1 2">
    <name type="scientific">Microlunatus aurantiacus</name>
    <dbReference type="NCBI Taxonomy" id="446786"/>
    <lineage>
        <taxon>Bacteria</taxon>
        <taxon>Bacillati</taxon>
        <taxon>Actinomycetota</taxon>
        <taxon>Actinomycetes</taxon>
        <taxon>Propionibacteriales</taxon>
        <taxon>Propionibacteriaceae</taxon>
        <taxon>Microlunatus</taxon>
    </lineage>
</organism>
<proteinExistence type="predicted"/>
<dbReference type="EMBL" id="BAAAYX010000003">
    <property type="protein sequence ID" value="GAA3697335.1"/>
    <property type="molecule type" value="Genomic_DNA"/>
</dbReference>
<evidence type="ECO:0000313" key="1">
    <source>
        <dbReference type="EMBL" id="GAA3697335.1"/>
    </source>
</evidence>
<keyword evidence="2" id="KW-1185">Reference proteome</keyword>
<accession>A0ABP7CZZ3</accession>
<dbReference type="Proteomes" id="UP001500051">
    <property type="component" value="Unassembled WGS sequence"/>
</dbReference>
<name>A0ABP7CZZ3_9ACTN</name>
<reference evidence="2" key="1">
    <citation type="journal article" date="2019" name="Int. J. Syst. Evol. Microbiol.">
        <title>The Global Catalogue of Microorganisms (GCM) 10K type strain sequencing project: providing services to taxonomists for standard genome sequencing and annotation.</title>
        <authorList>
            <consortium name="The Broad Institute Genomics Platform"/>
            <consortium name="The Broad Institute Genome Sequencing Center for Infectious Disease"/>
            <person name="Wu L."/>
            <person name="Ma J."/>
        </authorList>
    </citation>
    <scope>NUCLEOTIDE SEQUENCE [LARGE SCALE GENOMIC DNA]</scope>
    <source>
        <strain evidence="2">JCM 16548</strain>
    </source>
</reference>
<protein>
    <submittedName>
        <fullName evidence="1">Uncharacterized protein</fullName>
    </submittedName>
</protein>
<gene>
    <name evidence="1" type="ORF">GCM10022204_11630</name>
</gene>
<evidence type="ECO:0000313" key="2">
    <source>
        <dbReference type="Proteomes" id="UP001500051"/>
    </source>
</evidence>